<keyword evidence="2" id="KW-1185">Reference proteome</keyword>
<protein>
    <submittedName>
        <fullName evidence="1">Uncharacterized protein</fullName>
    </submittedName>
</protein>
<dbReference type="EMBL" id="CM041000">
    <property type="protein sequence ID" value="MCJ8747752.1"/>
    <property type="molecule type" value="Genomic_DNA"/>
</dbReference>
<sequence length="532" mass="61049">MAEAFIPVAQDQFSCPVCLDLLKDPVAIPCGHSYCKVCINGCWDQEDEKGVYSCPQCRDTFTPRPVLRRNNMLAEVVEKLKTEVQAAPPAHCYAGPGDVECDFCTGRKLKAIKSCLMCLTSFCETHLKPHLKLPALKKHTLIKASSKLKEKICSQHDKLKEIYCRTDQRCICSLCMLDNHKGHDVVSLSAERTEKQSELKEEQMKSQQRIQEKQKKVQELKQAVNMIKFRAQTAVEDSEIIFTEMISFMEKKRSEVTELIRAQEKAELSRAERLLEQLEQEITDLKRRVTELEQLSHTHDHIHFLQSFQSLCVSSGREDSPSITDHLYLSFDGVRNSLSDLKKQFEKFCEEEFNKFPPHDFCYLTLDPNTAHHHLHLSEKNRVVTYSVIQPYSDHPERFDSYYQVLCNESVCGRCYWEVEWSGVGGVCISVSYKEIRRKGWGKECEFGGNSQSWSLWCSSSSLSFHHNDIKTELGVPSSSRIGVYVDHSAGSLSFYSVSDTMRLIHRVHTTFTQPLYAGFRVLGTVRLCDRK</sequence>
<evidence type="ECO:0000313" key="2">
    <source>
        <dbReference type="Proteomes" id="UP000830395"/>
    </source>
</evidence>
<dbReference type="Proteomes" id="UP000830395">
    <property type="component" value="Chromosome 26"/>
</dbReference>
<reference evidence="1" key="1">
    <citation type="submission" date="2020-02" db="EMBL/GenBank/DDBJ databases">
        <title>Genome sequencing of the panga catfish, Pangasius djambal.</title>
        <authorList>
            <person name="Wen M."/>
            <person name="Zahm M."/>
            <person name="Roques C."/>
            <person name="Cabau C."/>
            <person name="Klopp C."/>
            <person name="Donnadieu C."/>
            <person name="Jouanno E."/>
            <person name="Avarre J.-C."/>
            <person name="Campet M."/>
            <person name="Ha T."/>
            <person name="Dugue R."/>
            <person name="Lampietro C."/>
            <person name="Louis A."/>
            <person name="Herpin A."/>
            <person name="Echchiki A."/>
            <person name="Berthelot C."/>
            <person name="Parey E."/>
            <person name="Roest-Crollius H."/>
            <person name="Braasch I."/>
            <person name="Postlethwait J.H."/>
            <person name="Bobe J."/>
            <person name="Montfort J."/>
            <person name="Bouchez O."/>
            <person name="Begum T."/>
            <person name="Schartl M."/>
            <person name="Gustiano R."/>
            <person name="Guiguen Y."/>
        </authorList>
    </citation>
    <scope>NUCLEOTIDE SEQUENCE</scope>
    <source>
        <strain evidence="1">Pdj_M5554</strain>
    </source>
</reference>
<accession>A0ACC5ZIX1</accession>
<comment type="caution">
    <text evidence="1">The sequence shown here is derived from an EMBL/GenBank/DDBJ whole genome shotgun (WGS) entry which is preliminary data.</text>
</comment>
<proteinExistence type="predicted"/>
<organism evidence="1 2">
    <name type="scientific">Pangasius djambal</name>
    <dbReference type="NCBI Taxonomy" id="1691987"/>
    <lineage>
        <taxon>Eukaryota</taxon>
        <taxon>Metazoa</taxon>
        <taxon>Chordata</taxon>
        <taxon>Craniata</taxon>
        <taxon>Vertebrata</taxon>
        <taxon>Euteleostomi</taxon>
        <taxon>Actinopterygii</taxon>
        <taxon>Neopterygii</taxon>
        <taxon>Teleostei</taxon>
        <taxon>Ostariophysi</taxon>
        <taxon>Siluriformes</taxon>
        <taxon>Pangasiidae</taxon>
        <taxon>Pangasius</taxon>
    </lineage>
</organism>
<name>A0ACC5ZIX1_9TELE</name>
<evidence type="ECO:0000313" key="1">
    <source>
        <dbReference type="EMBL" id="MCJ8747752.1"/>
    </source>
</evidence>
<gene>
    <name evidence="1" type="ORF">PDJAM_G00157030</name>
</gene>